<name>A0A2T7A281_TUBBO</name>
<dbReference type="InterPro" id="IPR009003">
    <property type="entry name" value="Peptidase_S1_PA"/>
</dbReference>
<proteinExistence type="predicted"/>
<dbReference type="SUPFAM" id="SSF50494">
    <property type="entry name" value="Trypsin-like serine proteases"/>
    <property type="match status" value="1"/>
</dbReference>
<dbReference type="AlphaFoldDB" id="A0A2T7A281"/>
<reference evidence="1 2" key="1">
    <citation type="submission" date="2017-04" db="EMBL/GenBank/DDBJ databases">
        <title>Draft genome sequence of Tuber borchii Vittad., a whitish edible truffle.</title>
        <authorList>
            <consortium name="DOE Joint Genome Institute"/>
            <person name="Murat C."/>
            <person name="Kuo A."/>
            <person name="Barry K.W."/>
            <person name="Clum A."/>
            <person name="Dockter R.B."/>
            <person name="Fauchery L."/>
            <person name="Iotti M."/>
            <person name="Kohler A."/>
            <person name="Labutti K."/>
            <person name="Lindquist E.A."/>
            <person name="Lipzen A."/>
            <person name="Ohm R.A."/>
            <person name="Wang M."/>
            <person name="Grigoriev I.V."/>
            <person name="Zambonelli A."/>
            <person name="Martin F.M."/>
        </authorList>
    </citation>
    <scope>NUCLEOTIDE SEQUENCE [LARGE SCALE GENOMIC DNA]</scope>
    <source>
        <strain evidence="1 2">Tbo3840</strain>
    </source>
</reference>
<dbReference type="EMBL" id="NESQ01000038">
    <property type="protein sequence ID" value="PUU81850.1"/>
    <property type="molecule type" value="Genomic_DNA"/>
</dbReference>
<sequence length="530" mass="59692">MSSADTSTPAHRPPISDIEAQLYYVGLPSRPILVARTGYDRWEMPTGPGAWLPDKELRTVGIHNLNEVWEERVAPAIHNTLELNRVEWTSTDVARIGYVGESAATIVIWIGVKPGTLSRDYGHTVALQCKEILTTAGIHDVEVEIRESIVTRYGGPPLEKSVHSYNPMADMLEPLTPTLRLFISNARTPERQGTGGFYVTDEKGQLFLITARHVLFLRKNNAIYNRTNISSPRVDILLLGPSAFEQHLETIVQSILKKRMIMDYQEKWIAECGEAWPGRPDAQSVLTKANEAIAAFQKHYDYLVKHWSDRRNRILGFVLFAPPIAVDVDEQGEPGYTKDYALIQIDREKIVRSDFIGNAIDLGTEIPPDDFTLLMFPNSRNRHNFHYPQDRLLKIRGLISEEEMRRPKMLDKDGYPCLLVMKRGFSTGLTLGRANEFVSYVQNYDPDAPPETSREWAIYSYDRKFSPFSEKGDSGSGIFDCLGRLGGLLTAGCRGQTPFTDITYATPASYILESLRAHGFNVTIEIPLSA</sequence>
<comment type="caution">
    <text evidence="1">The sequence shown here is derived from an EMBL/GenBank/DDBJ whole genome shotgun (WGS) entry which is preliminary data.</text>
</comment>
<organism evidence="1 2">
    <name type="scientific">Tuber borchii</name>
    <name type="common">White truffle</name>
    <dbReference type="NCBI Taxonomy" id="42251"/>
    <lineage>
        <taxon>Eukaryota</taxon>
        <taxon>Fungi</taxon>
        <taxon>Dikarya</taxon>
        <taxon>Ascomycota</taxon>
        <taxon>Pezizomycotina</taxon>
        <taxon>Pezizomycetes</taxon>
        <taxon>Pezizales</taxon>
        <taxon>Tuberaceae</taxon>
        <taxon>Tuber</taxon>
    </lineage>
</organism>
<protein>
    <submittedName>
        <fullName evidence="1">Uncharacterized protein</fullName>
    </submittedName>
</protein>
<dbReference type="STRING" id="42251.A0A2T7A281"/>
<accession>A0A2T7A281</accession>
<keyword evidence="2" id="KW-1185">Reference proteome</keyword>
<gene>
    <name evidence="1" type="ORF">B9Z19DRAFT_970506</name>
</gene>
<dbReference type="Proteomes" id="UP000244722">
    <property type="component" value="Unassembled WGS sequence"/>
</dbReference>
<evidence type="ECO:0000313" key="2">
    <source>
        <dbReference type="Proteomes" id="UP000244722"/>
    </source>
</evidence>
<evidence type="ECO:0000313" key="1">
    <source>
        <dbReference type="EMBL" id="PUU81850.1"/>
    </source>
</evidence>
<dbReference type="OrthoDB" id="5424209at2759"/>